<organism evidence="10 11">
    <name type="scientific">Miniimonas arenae</name>
    <dbReference type="NCBI Taxonomy" id="676201"/>
    <lineage>
        <taxon>Bacteria</taxon>
        <taxon>Bacillati</taxon>
        <taxon>Actinomycetota</taxon>
        <taxon>Actinomycetes</taxon>
        <taxon>Micrococcales</taxon>
        <taxon>Beutenbergiaceae</taxon>
        <taxon>Miniimonas</taxon>
    </lineage>
</organism>
<dbReference type="Pfam" id="PF00825">
    <property type="entry name" value="Ribonuclease_P"/>
    <property type="match status" value="1"/>
</dbReference>
<dbReference type="InterPro" id="IPR020539">
    <property type="entry name" value="RNase_P_CS"/>
</dbReference>
<evidence type="ECO:0000256" key="4">
    <source>
        <dbReference type="ARBA" id="ARBA00022759"/>
    </source>
</evidence>
<dbReference type="GO" id="GO:0004526">
    <property type="term" value="F:ribonuclease P activity"/>
    <property type="evidence" value="ECO:0007669"/>
    <property type="project" value="UniProtKB-UniRule"/>
</dbReference>
<comment type="catalytic activity">
    <reaction evidence="7">
        <text>Endonucleolytic cleavage of RNA, removing 5'-extranucleotides from tRNA precursor.</text>
        <dbReference type="EC" id="3.1.26.5"/>
    </reaction>
</comment>
<feature type="compositionally biased region" description="Low complexity" evidence="9">
    <location>
        <begin position="123"/>
        <end position="134"/>
    </location>
</feature>
<evidence type="ECO:0000256" key="7">
    <source>
        <dbReference type="HAMAP-Rule" id="MF_00227"/>
    </source>
</evidence>
<reference evidence="10 11" key="1">
    <citation type="submission" date="2019-06" db="EMBL/GenBank/DDBJ databases">
        <title>Draft genome sequence of Miniimonas arenae KCTC 19750T isolated from sea sand.</title>
        <authorList>
            <person name="Park S.-J."/>
        </authorList>
    </citation>
    <scope>NUCLEOTIDE SEQUENCE [LARGE SCALE GENOMIC DNA]</scope>
    <source>
        <strain evidence="10 11">KCTC 19750</strain>
    </source>
</reference>
<keyword evidence="5 7" id="KW-0378">Hydrolase</keyword>
<evidence type="ECO:0000256" key="6">
    <source>
        <dbReference type="ARBA" id="ARBA00022884"/>
    </source>
</evidence>
<evidence type="ECO:0000256" key="1">
    <source>
        <dbReference type="ARBA" id="ARBA00002663"/>
    </source>
</evidence>
<dbReference type="InterPro" id="IPR014721">
    <property type="entry name" value="Ribsml_uS5_D2-typ_fold_subgr"/>
</dbReference>
<dbReference type="Proteomes" id="UP000313849">
    <property type="component" value="Unassembled WGS sequence"/>
</dbReference>
<evidence type="ECO:0000313" key="10">
    <source>
        <dbReference type="EMBL" id="TNU73976.1"/>
    </source>
</evidence>
<dbReference type="Gene3D" id="3.30.230.10">
    <property type="match status" value="1"/>
</dbReference>
<dbReference type="EC" id="3.1.26.5" evidence="7 8"/>
<dbReference type="NCBIfam" id="TIGR00188">
    <property type="entry name" value="rnpA"/>
    <property type="match status" value="1"/>
</dbReference>
<dbReference type="AlphaFoldDB" id="A0A5C5BBP9"/>
<gene>
    <name evidence="7 10" type="primary">rnpA</name>
    <name evidence="10" type="ORF">FH969_08645</name>
</gene>
<comment type="subunit">
    <text evidence="7">Consists of a catalytic RNA component (M1 or rnpB) and a protein subunit.</text>
</comment>
<proteinExistence type="inferred from homology"/>
<evidence type="ECO:0000256" key="5">
    <source>
        <dbReference type="ARBA" id="ARBA00022801"/>
    </source>
</evidence>
<sequence>MLSAAHRMRESEDFRVAVRRGARTGSSHLVVHLALPDSTGRTSDDPPAAAALVGFVVPKSVGVAVVRNRVKRRLRHLVRARVDRLPDGSRLVVRALPASATASSVELADSLDTAWRQAERRAAAASQRSGRPSAVSPSPRTVAGVSAPREHRS</sequence>
<dbReference type="GO" id="GO:0042781">
    <property type="term" value="F:3'-tRNA processing endoribonuclease activity"/>
    <property type="evidence" value="ECO:0007669"/>
    <property type="project" value="TreeGrafter"/>
</dbReference>
<keyword evidence="4 7" id="KW-0255">Endonuclease</keyword>
<comment type="caution">
    <text evidence="10">The sequence shown here is derived from an EMBL/GenBank/DDBJ whole genome shotgun (WGS) entry which is preliminary data.</text>
</comment>
<dbReference type="InterPro" id="IPR020568">
    <property type="entry name" value="Ribosomal_Su5_D2-typ_SF"/>
</dbReference>
<dbReference type="EMBL" id="VENP01000028">
    <property type="protein sequence ID" value="TNU73976.1"/>
    <property type="molecule type" value="Genomic_DNA"/>
</dbReference>
<dbReference type="GO" id="GO:0030677">
    <property type="term" value="C:ribonuclease P complex"/>
    <property type="evidence" value="ECO:0007669"/>
    <property type="project" value="TreeGrafter"/>
</dbReference>
<keyword evidence="11" id="KW-1185">Reference proteome</keyword>
<dbReference type="GO" id="GO:0001682">
    <property type="term" value="P:tRNA 5'-leader removal"/>
    <property type="evidence" value="ECO:0007669"/>
    <property type="project" value="UniProtKB-UniRule"/>
</dbReference>
<keyword evidence="6 7" id="KW-0694">RNA-binding</keyword>
<evidence type="ECO:0000313" key="11">
    <source>
        <dbReference type="Proteomes" id="UP000313849"/>
    </source>
</evidence>
<evidence type="ECO:0000256" key="3">
    <source>
        <dbReference type="ARBA" id="ARBA00022722"/>
    </source>
</evidence>
<evidence type="ECO:0000256" key="9">
    <source>
        <dbReference type="SAM" id="MobiDB-lite"/>
    </source>
</evidence>
<comment type="similarity">
    <text evidence="7">Belongs to the RnpA family.</text>
</comment>
<dbReference type="GO" id="GO:0000049">
    <property type="term" value="F:tRNA binding"/>
    <property type="evidence" value="ECO:0007669"/>
    <property type="project" value="UniProtKB-UniRule"/>
</dbReference>
<protein>
    <recommendedName>
        <fullName evidence="7 8">Ribonuclease P protein component</fullName>
        <shortName evidence="7">RNase P protein</shortName>
        <shortName evidence="7">RNaseP protein</shortName>
        <ecNumber evidence="7 8">3.1.26.5</ecNumber>
    </recommendedName>
    <alternativeName>
        <fullName evidence="7">Protein C5</fullName>
    </alternativeName>
</protein>
<evidence type="ECO:0000256" key="8">
    <source>
        <dbReference type="NCBIfam" id="TIGR00188"/>
    </source>
</evidence>
<dbReference type="InterPro" id="IPR000100">
    <property type="entry name" value="RNase_P"/>
</dbReference>
<dbReference type="PANTHER" id="PTHR33992">
    <property type="entry name" value="RIBONUCLEASE P PROTEIN COMPONENT"/>
    <property type="match status" value="1"/>
</dbReference>
<dbReference type="RefSeq" id="WP_139986962.1">
    <property type="nucleotide sequence ID" value="NZ_VENP01000028.1"/>
</dbReference>
<evidence type="ECO:0000256" key="2">
    <source>
        <dbReference type="ARBA" id="ARBA00022694"/>
    </source>
</evidence>
<dbReference type="PANTHER" id="PTHR33992:SF1">
    <property type="entry name" value="RIBONUCLEASE P PROTEIN COMPONENT"/>
    <property type="match status" value="1"/>
</dbReference>
<feature type="region of interest" description="Disordered" evidence="9">
    <location>
        <begin position="118"/>
        <end position="153"/>
    </location>
</feature>
<comment type="function">
    <text evidence="1 7">RNaseP catalyzes the removal of the 5'-leader sequence from pre-tRNA to produce the mature 5'-terminus. It can also cleave other RNA substrates such as 4.5S RNA. The protein component plays an auxiliary but essential role in vivo by binding to the 5'-leader sequence and broadening the substrate specificity of the ribozyme.</text>
</comment>
<keyword evidence="3 7" id="KW-0540">Nuclease</keyword>
<accession>A0A5C5BBP9</accession>
<dbReference type="HAMAP" id="MF_00227">
    <property type="entry name" value="RNase_P"/>
    <property type="match status" value="1"/>
</dbReference>
<name>A0A5C5BBP9_9MICO</name>
<keyword evidence="2 7" id="KW-0819">tRNA processing</keyword>
<dbReference type="PROSITE" id="PS00648">
    <property type="entry name" value="RIBONUCLEASE_P"/>
    <property type="match status" value="1"/>
</dbReference>
<dbReference type="OrthoDB" id="196964at2"/>
<dbReference type="SUPFAM" id="SSF54211">
    <property type="entry name" value="Ribosomal protein S5 domain 2-like"/>
    <property type="match status" value="1"/>
</dbReference>